<dbReference type="eggNOG" id="ENOG502TDJ7">
    <property type="taxonomic scope" value="Eukaryota"/>
</dbReference>
<dbReference type="VEuPathDB" id="FungiDB:MGYG_09112"/>
<gene>
    <name evidence="1" type="ORF">MGYG_09112</name>
</gene>
<evidence type="ECO:0000313" key="2">
    <source>
        <dbReference type="Proteomes" id="UP000002669"/>
    </source>
</evidence>
<dbReference type="EMBL" id="DS989826">
    <property type="protein sequence ID" value="EFR03085.1"/>
    <property type="molecule type" value="Genomic_DNA"/>
</dbReference>
<proteinExistence type="predicted"/>
<name>E4V0E8_ARTGP</name>
<dbReference type="GeneID" id="10026791"/>
<sequence>MIDLICNDILMTASENSSSSQSISATEQRTGTSLAHQSLVKNLPPNRIYPTLSPGPVLAEWVPKAIGIGAHHSSDVGRKQESESISWGGEVEEGLFVCVSTV</sequence>
<dbReference type="HOGENOM" id="CLU_2276823_0_0_1"/>
<accession>E4V0E8</accession>
<dbReference type="Proteomes" id="UP000002669">
    <property type="component" value="Unassembled WGS sequence"/>
</dbReference>
<protein>
    <submittedName>
        <fullName evidence="1">Uncharacterized protein</fullName>
    </submittedName>
</protein>
<reference evidence="2" key="1">
    <citation type="journal article" date="2012" name="MBio">
        <title>Comparative genome analysis of Trichophyton rubrum and related dermatophytes reveals candidate genes involved in infection.</title>
        <authorList>
            <person name="Martinez D.A."/>
            <person name="Oliver B.G."/>
            <person name="Graeser Y."/>
            <person name="Goldberg J.M."/>
            <person name="Li W."/>
            <person name="Martinez-Rossi N.M."/>
            <person name="Monod M."/>
            <person name="Shelest E."/>
            <person name="Barton R.C."/>
            <person name="Birch E."/>
            <person name="Brakhage A.A."/>
            <person name="Chen Z."/>
            <person name="Gurr S.J."/>
            <person name="Heiman D."/>
            <person name="Heitman J."/>
            <person name="Kosti I."/>
            <person name="Rossi A."/>
            <person name="Saif S."/>
            <person name="Samalova M."/>
            <person name="Saunders C.W."/>
            <person name="Shea T."/>
            <person name="Summerbell R.C."/>
            <person name="Xu J."/>
            <person name="Young S."/>
            <person name="Zeng Q."/>
            <person name="Birren B.W."/>
            <person name="Cuomo C.A."/>
            <person name="White T.C."/>
        </authorList>
    </citation>
    <scope>NUCLEOTIDE SEQUENCE [LARGE SCALE GENOMIC DNA]</scope>
    <source>
        <strain evidence="2">ATCC MYA-4604 / CBS 118893</strain>
    </source>
</reference>
<organism evidence="2">
    <name type="scientific">Arthroderma gypseum (strain ATCC MYA-4604 / CBS 118893)</name>
    <name type="common">Microsporum gypseum</name>
    <dbReference type="NCBI Taxonomy" id="535722"/>
    <lineage>
        <taxon>Eukaryota</taxon>
        <taxon>Fungi</taxon>
        <taxon>Dikarya</taxon>
        <taxon>Ascomycota</taxon>
        <taxon>Pezizomycotina</taxon>
        <taxon>Eurotiomycetes</taxon>
        <taxon>Eurotiomycetidae</taxon>
        <taxon>Onygenales</taxon>
        <taxon>Arthrodermataceae</taxon>
        <taxon>Nannizzia</taxon>
    </lineage>
</organism>
<dbReference type="RefSeq" id="XP_003171539.1">
    <property type="nucleotide sequence ID" value="XM_003171491.1"/>
</dbReference>
<dbReference type="InParanoid" id="E4V0E8"/>
<evidence type="ECO:0000313" key="1">
    <source>
        <dbReference type="EMBL" id="EFR03085.1"/>
    </source>
</evidence>
<keyword evidence="2" id="KW-1185">Reference proteome</keyword>
<dbReference type="AlphaFoldDB" id="E4V0E8"/>